<keyword evidence="2" id="KW-1185">Reference proteome</keyword>
<evidence type="ECO:0000313" key="2">
    <source>
        <dbReference type="Proteomes" id="UP000887458"/>
    </source>
</evidence>
<evidence type="ECO:0000313" key="1">
    <source>
        <dbReference type="EMBL" id="KAH9423064.1"/>
    </source>
</evidence>
<accession>A0ABQ8JKC7</accession>
<gene>
    <name evidence="1" type="ORF">DERP_007656</name>
</gene>
<protein>
    <submittedName>
        <fullName evidence="1">Uncharacterized protein</fullName>
    </submittedName>
</protein>
<dbReference type="Proteomes" id="UP000887458">
    <property type="component" value="Unassembled WGS sequence"/>
</dbReference>
<reference evidence="1 2" key="1">
    <citation type="journal article" date="2018" name="J. Allergy Clin. Immunol.">
        <title>High-quality assembly of Dermatophagoides pteronyssinus genome and transcriptome reveals a wide range of novel allergens.</title>
        <authorList>
            <person name="Liu X.Y."/>
            <person name="Yang K.Y."/>
            <person name="Wang M.Q."/>
            <person name="Kwok J.S."/>
            <person name="Zeng X."/>
            <person name="Yang Z."/>
            <person name="Xiao X.J."/>
            <person name="Lau C.P."/>
            <person name="Li Y."/>
            <person name="Huang Z.M."/>
            <person name="Ba J.G."/>
            <person name="Yim A.K."/>
            <person name="Ouyang C.Y."/>
            <person name="Ngai S.M."/>
            <person name="Chan T.F."/>
            <person name="Leung E.L."/>
            <person name="Liu L."/>
            <person name="Liu Z.G."/>
            <person name="Tsui S.K."/>
        </authorList>
    </citation>
    <scope>NUCLEOTIDE SEQUENCE [LARGE SCALE GENOMIC DNA]</scope>
    <source>
        <strain evidence="1">Derp</strain>
    </source>
</reference>
<reference evidence="1 2" key="2">
    <citation type="journal article" date="2022" name="Mol. Biol. Evol.">
        <title>Comparative Genomics Reveals Insights into the Divergent Evolution of Astigmatic Mites and Household Pest Adaptations.</title>
        <authorList>
            <person name="Xiong Q."/>
            <person name="Wan A.T."/>
            <person name="Liu X."/>
            <person name="Fung C.S."/>
            <person name="Xiao X."/>
            <person name="Malainual N."/>
            <person name="Hou J."/>
            <person name="Wang L."/>
            <person name="Wang M."/>
            <person name="Yang K.Y."/>
            <person name="Cui Y."/>
            <person name="Leung E.L."/>
            <person name="Nong W."/>
            <person name="Shin S.K."/>
            <person name="Au S.W."/>
            <person name="Jeong K.Y."/>
            <person name="Chew F.T."/>
            <person name="Hui J.H."/>
            <person name="Leung T.F."/>
            <person name="Tungtrongchitr A."/>
            <person name="Zhong N."/>
            <person name="Liu Z."/>
            <person name="Tsui S.K."/>
        </authorList>
    </citation>
    <scope>NUCLEOTIDE SEQUENCE [LARGE SCALE GENOMIC DNA]</scope>
    <source>
        <strain evidence="1">Derp</strain>
    </source>
</reference>
<proteinExistence type="predicted"/>
<dbReference type="EMBL" id="NJHN03000034">
    <property type="protein sequence ID" value="KAH9423064.1"/>
    <property type="molecule type" value="Genomic_DNA"/>
</dbReference>
<name>A0ABQ8JKC7_DERPT</name>
<comment type="caution">
    <text evidence="1">The sequence shown here is derived from an EMBL/GenBank/DDBJ whole genome shotgun (WGS) entry which is preliminary data.</text>
</comment>
<sequence>MTNDDDLYFWHFHFLFIFYDVDIVQQAYIENSCVFNVEKENSSKFFILFTYERDDKSYAIFCRLIQYHISMK</sequence>
<organism evidence="1 2">
    <name type="scientific">Dermatophagoides pteronyssinus</name>
    <name type="common">European house dust mite</name>
    <dbReference type="NCBI Taxonomy" id="6956"/>
    <lineage>
        <taxon>Eukaryota</taxon>
        <taxon>Metazoa</taxon>
        <taxon>Ecdysozoa</taxon>
        <taxon>Arthropoda</taxon>
        <taxon>Chelicerata</taxon>
        <taxon>Arachnida</taxon>
        <taxon>Acari</taxon>
        <taxon>Acariformes</taxon>
        <taxon>Sarcoptiformes</taxon>
        <taxon>Astigmata</taxon>
        <taxon>Psoroptidia</taxon>
        <taxon>Analgoidea</taxon>
        <taxon>Pyroglyphidae</taxon>
        <taxon>Dermatophagoidinae</taxon>
        <taxon>Dermatophagoides</taxon>
    </lineage>
</organism>